<feature type="active site" description="Charge relay system" evidence="5">
    <location>
        <position position="189"/>
    </location>
</feature>
<name>A0A2A4B0Z2_9SPHN</name>
<dbReference type="PRINTS" id="PR00723">
    <property type="entry name" value="SUBTILISIN"/>
</dbReference>
<dbReference type="GO" id="GO:0006508">
    <property type="term" value="P:proteolysis"/>
    <property type="evidence" value="ECO:0007669"/>
    <property type="project" value="UniProtKB-KW"/>
</dbReference>
<dbReference type="Pfam" id="PF00082">
    <property type="entry name" value="Peptidase_S8"/>
    <property type="match status" value="1"/>
</dbReference>
<reference evidence="7 8" key="1">
    <citation type="submission" date="2017-09" db="EMBL/GenBank/DDBJ databases">
        <title>Sphingomonas spermidinifaciens 9NM-10, whole genome shotgun sequence.</title>
        <authorList>
            <person name="Feng G."/>
            <person name="Zhu H."/>
        </authorList>
    </citation>
    <scope>NUCLEOTIDE SEQUENCE [LARGE SCALE GENOMIC DNA]</scope>
    <source>
        <strain evidence="7 8">9NM-10</strain>
    </source>
</reference>
<keyword evidence="2 5" id="KW-0645">Protease</keyword>
<dbReference type="PROSITE" id="PS51892">
    <property type="entry name" value="SUBTILASE"/>
    <property type="match status" value="1"/>
</dbReference>
<evidence type="ECO:0000313" key="7">
    <source>
        <dbReference type="EMBL" id="PCD02111.1"/>
    </source>
</evidence>
<evidence type="ECO:0000256" key="5">
    <source>
        <dbReference type="PROSITE-ProRule" id="PRU01240"/>
    </source>
</evidence>
<dbReference type="InterPro" id="IPR050131">
    <property type="entry name" value="Peptidase_S8_subtilisin-like"/>
</dbReference>
<dbReference type="AlphaFoldDB" id="A0A2A4B0Z2"/>
<gene>
    <name evidence="7" type="ORF">COC42_11575</name>
</gene>
<evidence type="ECO:0000256" key="4">
    <source>
        <dbReference type="ARBA" id="ARBA00022825"/>
    </source>
</evidence>
<organism evidence="7 8">
    <name type="scientific">Sphingomonas spermidinifaciens</name>
    <dbReference type="NCBI Taxonomy" id="1141889"/>
    <lineage>
        <taxon>Bacteria</taxon>
        <taxon>Pseudomonadati</taxon>
        <taxon>Pseudomonadota</taxon>
        <taxon>Alphaproteobacteria</taxon>
        <taxon>Sphingomonadales</taxon>
        <taxon>Sphingomonadaceae</taxon>
        <taxon>Sphingomonas</taxon>
    </lineage>
</organism>
<comment type="similarity">
    <text evidence="1 5">Belongs to the peptidase S8 family.</text>
</comment>
<evidence type="ECO:0000256" key="1">
    <source>
        <dbReference type="ARBA" id="ARBA00011073"/>
    </source>
</evidence>
<keyword evidence="4 5" id="KW-0720">Serine protease</keyword>
<dbReference type="OrthoDB" id="5405281at2"/>
<dbReference type="PANTHER" id="PTHR43806:SF11">
    <property type="entry name" value="CEREVISIN-RELATED"/>
    <property type="match status" value="1"/>
</dbReference>
<dbReference type="PANTHER" id="PTHR43806">
    <property type="entry name" value="PEPTIDASE S8"/>
    <property type="match status" value="1"/>
</dbReference>
<dbReference type="SUPFAM" id="SSF52743">
    <property type="entry name" value="Subtilisin-like"/>
    <property type="match status" value="1"/>
</dbReference>
<dbReference type="InterPro" id="IPR000209">
    <property type="entry name" value="Peptidase_S8/S53_dom"/>
</dbReference>
<keyword evidence="8" id="KW-1185">Reference proteome</keyword>
<dbReference type="InterPro" id="IPR036852">
    <property type="entry name" value="Peptidase_S8/S53_dom_sf"/>
</dbReference>
<accession>A0A2A4B0Z2</accession>
<keyword evidence="3 5" id="KW-0378">Hydrolase</keyword>
<dbReference type="Proteomes" id="UP000218366">
    <property type="component" value="Unassembled WGS sequence"/>
</dbReference>
<dbReference type="GO" id="GO:0004252">
    <property type="term" value="F:serine-type endopeptidase activity"/>
    <property type="evidence" value="ECO:0007669"/>
    <property type="project" value="UniProtKB-UniRule"/>
</dbReference>
<sequence>MPPPETVRIAVIDSGVHPAHPHVDARRLLPGVAVHRNGAIAADDTLDRLGHGTAVTAAIQEKAPGAWIVPVRVFDDKLTTTATALVAAIDWCAGAGVDFINLSLGTANRAHAEALAEAVMRAGIPVVAAREAGGVPCWPGAGDGAIGVVVDPDCPRGAFRRLGHGSYAASGEPRPIPGVPARGNLAGISFAVANVTGLLAQALANPASRSIIQKQPIAPTA</sequence>
<dbReference type="EMBL" id="NWMW01000002">
    <property type="protein sequence ID" value="PCD02111.1"/>
    <property type="molecule type" value="Genomic_DNA"/>
</dbReference>
<proteinExistence type="inferred from homology"/>
<dbReference type="Gene3D" id="3.40.50.200">
    <property type="entry name" value="Peptidase S8/S53 domain"/>
    <property type="match status" value="1"/>
</dbReference>
<evidence type="ECO:0000313" key="8">
    <source>
        <dbReference type="Proteomes" id="UP000218366"/>
    </source>
</evidence>
<feature type="active site" description="Charge relay system" evidence="5">
    <location>
        <position position="51"/>
    </location>
</feature>
<feature type="domain" description="Peptidase S8/S53" evidence="6">
    <location>
        <begin position="7"/>
        <end position="127"/>
    </location>
</feature>
<evidence type="ECO:0000256" key="3">
    <source>
        <dbReference type="ARBA" id="ARBA00022801"/>
    </source>
</evidence>
<feature type="active site" description="Charge relay system" evidence="5">
    <location>
        <position position="13"/>
    </location>
</feature>
<dbReference type="RefSeq" id="WP_096343489.1">
    <property type="nucleotide sequence ID" value="NZ_NWMW01000002.1"/>
</dbReference>
<evidence type="ECO:0000256" key="2">
    <source>
        <dbReference type="ARBA" id="ARBA00022670"/>
    </source>
</evidence>
<comment type="caution">
    <text evidence="7">The sequence shown here is derived from an EMBL/GenBank/DDBJ whole genome shotgun (WGS) entry which is preliminary data.</text>
</comment>
<evidence type="ECO:0000259" key="6">
    <source>
        <dbReference type="Pfam" id="PF00082"/>
    </source>
</evidence>
<protein>
    <recommendedName>
        <fullName evidence="6">Peptidase S8/S53 domain-containing protein</fullName>
    </recommendedName>
</protein>
<dbReference type="InterPro" id="IPR015500">
    <property type="entry name" value="Peptidase_S8_subtilisin-rel"/>
</dbReference>